<keyword evidence="3" id="KW-1185">Reference proteome</keyword>
<sequence>MKRQQFASWIALLCLAATGCASGGHDAVEATDTASAAASALAADRAHASADGSRSGPHKPRRKLPRAFRLLAAGDGAAPDCAHDLASLPAAFAASPSVWMSDIRGPKNLIFTGESALCMHGFQTDRPVTVTVSDGSRRYTTSVQPTAGKLAHTRYEPAESMFNGARLRVYDVGSGVMQSETWDFVPPSAARENIAARRSVTITAKQAADSAEYQQAVATPGEPQRAALRGDTRRRLVVSGFPTGESVAIGLYRLDPKRKNAAFARSLGSVVMPRSRTAVFTVPRSAAGAAYCVTVPLTVQYNCPSF</sequence>
<evidence type="ECO:0000313" key="3">
    <source>
        <dbReference type="Proteomes" id="UP001223072"/>
    </source>
</evidence>
<dbReference type="RefSeq" id="WP_373431298.1">
    <property type="nucleotide sequence ID" value="NZ_JAUSZS010000008.1"/>
</dbReference>
<evidence type="ECO:0000313" key="2">
    <source>
        <dbReference type="EMBL" id="MDQ0937309.1"/>
    </source>
</evidence>
<protein>
    <recommendedName>
        <fullName evidence="4">Lipoprotein</fullName>
    </recommendedName>
</protein>
<feature type="signal peptide" evidence="1">
    <location>
        <begin position="1"/>
        <end position="23"/>
    </location>
</feature>
<accession>A0ABU0RZA8</accession>
<evidence type="ECO:0008006" key="4">
    <source>
        <dbReference type="Google" id="ProtNLM"/>
    </source>
</evidence>
<gene>
    <name evidence="2" type="ORF">QFZ49_007284</name>
</gene>
<comment type="caution">
    <text evidence="2">The sequence shown here is derived from an EMBL/GenBank/DDBJ whole genome shotgun (WGS) entry which is preliminary data.</text>
</comment>
<proteinExistence type="predicted"/>
<reference evidence="2 3" key="1">
    <citation type="submission" date="2023-07" db="EMBL/GenBank/DDBJ databases">
        <title>Comparative genomics of wheat-associated soil bacteria to identify genetic determinants of phenazine resistance.</title>
        <authorList>
            <person name="Mouncey N."/>
        </authorList>
    </citation>
    <scope>NUCLEOTIDE SEQUENCE [LARGE SCALE GENOMIC DNA]</scope>
    <source>
        <strain evidence="2 3">W2I16</strain>
    </source>
</reference>
<name>A0ABU0RZA8_9ACTN</name>
<organism evidence="2 3">
    <name type="scientific">Streptomyces turgidiscabies</name>
    <dbReference type="NCBI Taxonomy" id="85558"/>
    <lineage>
        <taxon>Bacteria</taxon>
        <taxon>Bacillati</taxon>
        <taxon>Actinomycetota</taxon>
        <taxon>Actinomycetes</taxon>
        <taxon>Kitasatosporales</taxon>
        <taxon>Streptomycetaceae</taxon>
        <taxon>Streptomyces</taxon>
    </lineage>
</organism>
<dbReference type="EMBL" id="JAUSZS010000008">
    <property type="protein sequence ID" value="MDQ0937309.1"/>
    <property type="molecule type" value="Genomic_DNA"/>
</dbReference>
<feature type="chain" id="PRO_5045999323" description="Lipoprotein" evidence="1">
    <location>
        <begin position="24"/>
        <end position="306"/>
    </location>
</feature>
<dbReference type="Proteomes" id="UP001223072">
    <property type="component" value="Unassembled WGS sequence"/>
</dbReference>
<dbReference type="PROSITE" id="PS51257">
    <property type="entry name" value="PROKAR_LIPOPROTEIN"/>
    <property type="match status" value="1"/>
</dbReference>
<evidence type="ECO:0000256" key="1">
    <source>
        <dbReference type="SAM" id="SignalP"/>
    </source>
</evidence>
<keyword evidence="1" id="KW-0732">Signal</keyword>